<reference evidence="1" key="2">
    <citation type="submission" date="2014-07" db="EMBL/GenBank/DDBJ databases">
        <authorList>
            <person name="Hull J."/>
        </authorList>
    </citation>
    <scope>NUCLEOTIDE SEQUENCE</scope>
</reference>
<dbReference type="EMBL" id="GBHO01011553">
    <property type="protein sequence ID" value="JAG32051.1"/>
    <property type="molecule type" value="Transcribed_RNA"/>
</dbReference>
<name>A0A0A9YKA9_LYGHE</name>
<protein>
    <submittedName>
        <fullName evidence="1">50S ribosomal protein L30P</fullName>
    </submittedName>
</protein>
<gene>
    <name evidence="1" type="primary">rpl30p</name>
    <name evidence="1" type="ORF">CM83_104706</name>
</gene>
<organism evidence="1">
    <name type="scientific">Lygus hesperus</name>
    <name type="common">Western plant bug</name>
    <dbReference type="NCBI Taxonomy" id="30085"/>
    <lineage>
        <taxon>Eukaryota</taxon>
        <taxon>Metazoa</taxon>
        <taxon>Ecdysozoa</taxon>
        <taxon>Arthropoda</taxon>
        <taxon>Hexapoda</taxon>
        <taxon>Insecta</taxon>
        <taxon>Pterygota</taxon>
        <taxon>Neoptera</taxon>
        <taxon>Paraneoptera</taxon>
        <taxon>Hemiptera</taxon>
        <taxon>Heteroptera</taxon>
        <taxon>Panheteroptera</taxon>
        <taxon>Cimicomorpha</taxon>
        <taxon>Miridae</taxon>
        <taxon>Mirini</taxon>
        <taxon>Lygus</taxon>
    </lineage>
</organism>
<dbReference type="AlphaFoldDB" id="A0A0A9YKA9"/>
<proteinExistence type="predicted"/>
<feature type="non-terminal residue" evidence="1">
    <location>
        <position position="1"/>
    </location>
</feature>
<reference evidence="1" key="1">
    <citation type="journal article" date="2014" name="PLoS ONE">
        <title>Transcriptome-Based Identification of ABC Transporters in the Western Tarnished Plant Bug Lygus hesperus.</title>
        <authorList>
            <person name="Hull J.J."/>
            <person name="Chaney K."/>
            <person name="Geib S.M."/>
            <person name="Fabrick J.A."/>
            <person name="Brent C.S."/>
            <person name="Walsh D."/>
            <person name="Lavine L.C."/>
        </authorList>
    </citation>
    <scope>NUCLEOTIDE SEQUENCE</scope>
</reference>
<evidence type="ECO:0000313" key="1">
    <source>
        <dbReference type="EMBL" id="JAG32051.1"/>
    </source>
</evidence>
<dbReference type="GO" id="GO:0005840">
    <property type="term" value="C:ribosome"/>
    <property type="evidence" value="ECO:0007669"/>
    <property type="project" value="UniProtKB-KW"/>
</dbReference>
<keyword evidence="1" id="KW-0687">Ribonucleoprotein</keyword>
<accession>A0A0A9YKA9</accession>
<sequence>PRSSGAAQPCCGLKNQAQLCWCPVLAEKFSPHKHPECLQPRACGEYLLHKQHSCEPVSRGRPAHSEWESSPVYLRKSYRSRSRYSGTCAAATSERGRRVCGVQENTSPTGVSSATELLVLCRQCTPIGMMAVQLHTRSSHPCYCQLSNPLHATTPAAAATPAA</sequence>
<keyword evidence="1" id="KW-0689">Ribosomal protein</keyword>
<feature type="non-terminal residue" evidence="1">
    <location>
        <position position="163"/>
    </location>
</feature>